<reference evidence="7" key="2">
    <citation type="submission" date="2017-10" db="EMBL/GenBank/DDBJ databases">
        <title>Ladona fulva Genome sequencing and assembly.</title>
        <authorList>
            <person name="Murali S."/>
            <person name="Richards S."/>
            <person name="Bandaranaike D."/>
            <person name="Bellair M."/>
            <person name="Blankenburg K."/>
            <person name="Chao H."/>
            <person name="Dinh H."/>
            <person name="Doddapaneni H."/>
            <person name="Dugan-Rocha S."/>
            <person name="Elkadiri S."/>
            <person name="Gnanaolivu R."/>
            <person name="Hernandez B."/>
            <person name="Skinner E."/>
            <person name="Javaid M."/>
            <person name="Lee S."/>
            <person name="Li M."/>
            <person name="Ming W."/>
            <person name="Munidasa M."/>
            <person name="Muniz J."/>
            <person name="Nguyen L."/>
            <person name="Hughes D."/>
            <person name="Osuji N."/>
            <person name="Pu L.-L."/>
            <person name="Puazo M."/>
            <person name="Qu C."/>
            <person name="Quiroz J."/>
            <person name="Raj R."/>
            <person name="Weissenberger G."/>
            <person name="Xin Y."/>
            <person name="Zou X."/>
            <person name="Han Y."/>
            <person name="Worley K."/>
            <person name="Muzny D."/>
            <person name="Gibbs R."/>
        </authorList>
    </citation>
    <scope>NUCLEOTIDE SEQUENCE</scope>
    <source>
        <strain evidence="7">Sampled in the wild</strain>
    </source>
</reference>
<gene>
    <name evidence="7" type="ORF">J437_LFUL007596</name>
</gene>
<accession>A0A8K0P0K8</accession>
<evidence type="ECO:0000313" key="8">
    <source>
        <dbReference type="Proteomes" id="UP000792457"/>
    </source>
</evidence>
<evidence type="ECO:0000256" key="1">
    <source>
        <dbReference type="ARBA" id="ARBA00001933"/>
    </source>
</evidence>
<evidence type="ECO:0000256" key="3">
    <source>
        <dbReference type="ARBA" id="ARBA00022793"/>
    </source>
</evidence>
<dbReference type="Gene3D" id="3.90.1150.170">
    <property type="match status" value="2"/>
</dbReference>
<dbReference type="InterPro" id="IPR021115">
    <property type="entry name" value="Pyridoxal-P_BS"/>
</dbReference>
<dbReference type="GO" id="GO:0005737">
    <property type="term" value="C:cytoplasm"/>
    <property type="evidence" value="ECO:0007669"/>
    <property type="project" value="TreeGrafter"/>
</dbReference>
<dbReference type="Pfam" id="PF00282">
    <property type="entry name" value="Pyridoxal_deC"/>
    <property type="match status" value="2"/>
</dbReference>
<evidence type="ECO:0000256" key="4">
    <source>
        <dbReference type="ARBA" id="ARBA00022898"/>
    </source>
</evidence>
<evidence type="ECO:0000313" key="7">
    <source>
        <dbReference type="EMBL" id="KAG8229041.1"/>
    </source>
</evidence>
<organism evidence="7 8">
    <name type="scientific">Ladona fulva</name>
    <name type="common">Scarce chaser dragonfly</name>
    <name type="synonym">Libellula fulva</name>
    <dbReference type="NCBI Taxonomy" id="123851"/>
    <lineage>
        <taxon>Eukaryota</taxon>
        <taxon>Metazoa</taxon>
        <taxon>Ecdysozoa</taxon>
        <taxon>Arthropoda</taxon>
        <taxon>Hexapoda</taxon>
        <taxon>Insecta</taxon>
        <taxon>Pterygota</taxon>
        <taxon>Palaeoptera</taxon>
        <taxon>Odonata</taxon>
        <taxon>Epiprocta</taxon>
        <taxon>Anisoptera</taxon>
        <taxon>Libelluloidea</taxon>
        <taxon>Libellulidae</taxon>
        <taxon>Ladona</taxon>
    </lineage>
</organism>
<dbReference type="PROSITE" id="PS00392">
    <property type="entry name" value="DDC_GAD_HDC_YDC"/>
    <property type="match status" value="1"/>
</dbReference>
<dbReference type="EMBL" id="KZ308407">
    <property type="protein sequence ID" value="KAG8229041.1"/>
    <property type="molecule type" value="Genomic_DNA"/>
</dbReference>
<evidence type="ECO:0008006" key="9">
    <source>
        <dbReference type="Google" id="ProtNLM"/>
    </source>
</evidence>
<protein>
    <recommendedName>
        <fullName evidence="9">Cysteine sulfinic acid decarboxylase</fullName>
    </recommendedName>
</protein>
<reference evidence="7" key="1">
    <citation type="submission" date="2013-04" db="EMBL/GenBank/DDBJ databases">
        <authorList>
            <person name="Qu J."/>
            <person name="Murali S.C."/>
            <person name="Bandaranaike D."/>
            <person name="Bellair M."/>
            <person name="Blankenburg K."/>
            <person name="Chao H."/>
            <person name="Dinh H."/>
            <person name="Doddapaneni H."/>
            <person name="Downs B."/>
            <person name="Dugan-Rocha S."/>
            <person name="Elkadiri S."/>
            <person name="Gnanaolivu R.D."/>
            <person name="Hernandez B."/>
            <person name="Javaid M."/>
            <person name="Jayaseelan J.C."/>
            <person name="Lee S."/>
            <person name="Li M."/>
            <person name="Ming W."/>
            <person name="Munidasa M."/>
            <person name="Muniz J."/>
            <person name="Nguyen L."/>
            <person name="Ongeri F."/>
            <person name="Osuji N."/>
            <person name="Pu L.-L."/>
            <person name="Puazo M."/>
            <person name="Qu C."/>
            <person name="Quiroz J."/>
            <person name="Raj R."/>
            <person name="Weissenberger G."/>
            <person name="Xin Y."/>
            <person name="Zou X."/>
            <person name="Han Y."/>
            <person name="Richards S."/>
            <person name="Worley K."/>
            <person name="Muzny D."/>
            <person name="Gibbs R."/>
        </authorList>
    </citation>
    <scope>NUCLEOTIDE SEQUENCE</scope>
    <source>
        <strain evidence="7">Sampled in the wild</strain>
    </source>
</reference>
<dbReference type="OrthoDB" id="392571at2759"/>
<evidence type="ECO:0000256" key="5">
    <source>
        <dbReference type="ARBA" id="ARBA00023239"/>
    </source>
</evidence>
<keyword evidence="3" id="KW-0210">Decarboxylase</keyword>
<dbReference type="GO" id="GO:0016831">
    <property type="term" value="F:carboxy-lyase activity"/>
    <property type="evidence" value="ECO:0007669"/>
    <property type="project" value="UniProtKB-KW"/>
</dbReference>
<proteinExistence type="inferred from homology"/>
<keyword evidence="5 6" id="KW-0456">Lyase</keyword>
<dbReference type="PANTHER" id="PTHR45677:SF8">
    <property type="entry name" value="CYSTEINE SULFINIC ACID DECARBOXYLASE"/>
    <property type="match status" value="1"/>
</dbReference>
<name>A0A8K0P0K8_LADFU</name>
<keyword evidence="8" id="KW-1185">Reference proteome</keyword>
<dbReference type="InterPro" id="IPR015424">
    <property type="entry name" value="PyrdxlP-dep_Trfase"/>
</dbReference>
<keyword evidence="4 6" id="KW-0663">Pyridoxal phosphate</keyword>
<dbReference type="GO" id="GO:0019752">
    <property type="term" value="P:carboxylic acid metabolic process"/>
    <property type="evidence" value="ECO:0007669"/>
    <property type="project" value="InterPro"/>
</dbReference>
<comment type="caution">
    <text evidence="7">The sequence shown here is derived from an EMBL/GenBank/DDBJ whole genome shotgun (WGS) entry which is preliminary data.</text>
</comment>
<comment type="similarity">
    <text evidence="2 6">Belongs to the group II decarboxylase family.</text>
</comment>
<dbReference type="Proteomes" id="UP000792457">
    <property type="component" value="Unassembled WGS sequence"/>
</dbReference>
<dbReference type="InterPro" id="IPR002129">
    <property type="entry name" value="PyrdxlP-dep_de-COase"/>
</dbReference>
<dbReference type="AlphaFoldDB" id="A0A8K0P0K8"/>
<dbReference type="PANTHER" id="PTHR45677">
    <property type="entry name" value="GLUTAMATE DECARBOXYLASE-RELATED"/>
    <property type="match status" value="1"/>
</dbReference>
<dbReference type="SUPFAM" id="SSF53383">
    <property type="entry name" value="PLP-dependent transferases"/>
    <property type="match status" value="1"/>
</dbReference>
<comment type="cofactor">
    <cofactor evidence="1 6">
        <name>pyridoxal 5'-phosphate</name>
        <dbReference type="ChEBI" id="CHEBI:597326"/>
    </cofactor>
</comment>
<sequence>MGDESERVTAFRGYFPQVTQLPEGIQRFGKNLCLDIPNGGTGVDEEKLLSVVQEVIRRSVKTSHPNFHNQLYGGLDPFGLAGSWITETLNTNQFTYEVAPAFTLAENAVLKKMLKLIGFPESGDGIFTPGGSISNMYGMVLARHSLCPEARAKGLSSCPPLIAFASEDCHYSLLKGANWLGLGTENVVSVKTDEKGRMAPEEADSVSWNPHKMLGAPLQCSAFLVRHKGLLHKCNSAAATYLFQQDKFYDATYDTGDKSVQCGRKVDAFKLWLMWAARGDEGFRILVDNALDCARYFLKLISNHPGFKLVLPSFECTNICFWFIPPRLRGMQETTSWWDEIDKVAPKLKERMIIEGTLMLGYQPIAHKNLRNFIRLVLTCHPPATYEHMQYIVKEIERLGEDL</sequence>
<dbReference type="InterPro" id="IPR015421">
    <property type="entry name" value="PyrdxlP-dep_Trfase_major"/>
</dbReference>
<evidence type="ECO:0000256" key="2">
    <source>
        <dbReference type="ARBA" id="ARBA00009533"/>
    </source>
</evidence>
<dbReference type="Gene3D" id="3.40.640.10">
    <property type="entry name" value="Type I PLP-dependent aspartate aminotransferase-like (Major domain)"/>
    <property type="match status" value="1"/>
</dbReference>
<dbReference type="GO" id="GO:0030170">
    <property type="term" value="F:pyridoxal phosphate binding"/>
    <property type="evidence" value="ECO:0007669"/>
    <property type="project" value="InterPro"/>
</dbReference>
<evidence type="ECO:0000256" key="6">
    <source>
        <dbReference type="RuleBase" id="RU000382"/>
    </source>
</evidence>